<proteinExistence type="inferred from homology"/>
<dbReference type="GO" id="GO:0004674">
    <property type="term" value="F:protein serine/threonine kinase activity"/>
    <property type="evidence" value="ECO:0007669"/>
    <property type="project" value="UniProtKB-KW"/>
</dbReference>
<evidence type="ECO:0000256" key="5">
    <source>
        <dbReference type="ARBA" id="ARBA00022679"/>
    </source>
</evidence>
<dbReference type="GO" id="GO:0005634">
    <property type="term" value="C:nucleus"/>
    <property type="evidence" value="ECO:0007669"/>
    <property type="project" value="TreeGrafter"/>
</dbReference>
<dbReference type="Pfam" id="PF00069">
    <property type="entry name" value="Pkinase"/>
    <property type="match status" value="1"/>
</dbReference>
<evidence type="ECO:0000313" key="15">
    <source>
        <dbReference type="EMBL" id="VDK30926.1"/>
    </source>
</evidence>
<evidence type="ECO:0000256" key="9">
    <source>
        <dbReference type="ARBA" id="ARBA00033099"/>
    </source>
</evidence>
<dbReference type="FunFam" id="1.10.510.10:FF:000604">
    <property type="entry name" value="AGC protein kinase"/>
    <property type="match status" value="1"/>
</dbReference>
<evidence type="ECO:0000256" key="1">
    <source>
        <dbReference type="ARBA" id="ARBA00009903"/>
    </source>
</evidence>
<dbReference type="InterPro" id="IPR000719">
    <property type="entry name" value="Prot_kinase_dom"/>
</dbReference>
<feature type="region of interest" description="Disordered" evidence="12">
    <location>
        <begin position="235"/>
        <end position="295"/>
    </location>
</feature>
<keyword evidence="4" id="KW-0723">Serine/threonine-protein kinase</keyword>
<dbReference type="InterPro" id="IPR050236">
    <property type="entry name" value="Ser_Thr_kinase_AGC"/>
</dbReference>
<dbReference type="AlphaFoldDB" id="A0A3P6NVN7"/>
<keyword evidence="6" id="KW-0547">Nucleotide-binding</keyword>
<evidence type="ECO:0000256" key="3">
    <source>
        <dbReference type="ARBA" id="ARBA00022148"/>
    </source>
</evidence>
<dbReference type="EMBL" id="UYRU01000957">
    <property type="protein sequence ID" value="VDK30926.1"/>
    <property type="molecule type" value="Genomic_DNA"/>
</dbReference>
<accession>A0A3P6NVN7</accession>
<dbReference type="Proteomes" id="UP000281553">
    <property type="component" value="Unassembled WGS sequence"/>
</dbReference>
<evidence type="ECO:0000313" key="16">
    <source>
        <dbReference type="Proteomes" id="UP000281553"/>
    </source>
</evidence>
<comment type="catalytic activity">
    <reaction evidence="11">
        <text>L-seryl-[protein] + ATP = O-phospho-L-seryl-[protein] + ADP + H(+)</text>
        <dbReference type="Rhea" id="RHEA:17989"/>
        <dbReference type="Rhea" id="RHEA-COMP:9863"/>
        <dbReference type="Rhea" id="RHEA-COMP:11604"/>
        <dbReference type="ChEBI" id="CHEBI:15378"/>
        <dbReference type="ChEBI" id="CHEBI:29999"/>
        <dbReference type="ChEBI" id="CHEBI:30616"/>
        <dbReference type="ChEBI" id="CHEBI:83421"/>
        <dbReference type="ChEBI" id="CHEBI:456216"/>
        <dbReference type="EC" id="2.7.11.1"/>
    </reaction>
</comment>
<evidence type="ECO:0000256" key="4">
    <source>
        <dbReference type="ARBA" id="ARBA00022527"/>
    </source>
</evidence>
<keyword evidence="7" id="KW-0418">Kinase</keyword>
<dbReference type="InterPro" id="IPR011009">
    <property type="entry name" value="Kinase-like_dom_sf"/>
</dbReference>
<keyword evidence="8" id="KW-0067">ATP-binding</keyword>
<keyword evidence="5" id="KW-0808">Transferase</keyword>
<feature type="compositionally biased region" description="Basic and acidic residues" evidence="12">
    <location>
        <begin position="239"/>
        <end position="248"/>
    </location>
</feature>
<dbReference type="SUPFAM" id="SSF56112">
    <property type="entry name" value="Protein kinase-like (PK-like)"/>
    <property type="match status" value="1"/>
</dbReference>
<dbReference type="InterPro" id="IPR008271">
    <property type="entry name" value="Ser/Thr_kinase_AS"/>
</dbReference>
<protein>
    <recommendedName>
        <fullName evidence="3">Serine/threonine-protein kinase greatwall</fullName>
        <ecNumber evidence="2">2.7.11.1</ecNumber>
    </recommendedName>
    <alternativeName>
        <fullName evidence="9">Microtubule-associated serine/threonine-protein kinase-like</fullName>
    </alternativeName>
</protein>
<evidence type="ECO:0000256" key="10">
    <source>
        <dbReference type="ARBA" id="ARBA00047899"/>
    </source>
</evidence>
<sequence>MNDSVRCVNVWGQCRQTKWRCKTLVDLKISVLSPICDVLVDDGPGGKVFLGAKKKDRSTLYAIKIMSKEEMKKKNLANQAPYKFLLVTTERNALAVSKCPYIVHLFYSLQSESYIYLVLFVFVIIMEYLIGGDLKTLLMAAGYLDEQHAALYTAEITMALEYLHQHGIIHRDLKPDNILITSKGHLKLTDFGLSTLSWSRALRASDILFTPSVNNRQSNFFRTPGQIISLTTQLSFRETPTDSSEKGPDASFPEPNAQCTDHSEITSPEPHSVSLPDPRLSSPSSPSLRVSSKSSRASMPNLVYLPPFSVSKHRSNGQSSNSATRKNVTVVCQHFFSRTMYYLNRVLLYHMIFLDFN</sequence>
<evidence type="ECO:0000256" key="13">
    <source>
        <dbReference type="SAM" id="Phobius"/>
    </source>
</evidence>
<feature type="transmembrane region" description="Helical" evidence="13">
    <location>
        <begin position="113"/>
        <end position="130"/>
    </location>
</feature>
<dbReference type="Gene3D" id="1.10.510.10">
    <property type="entry name" value="Transferase(Phosphotransferase) domain 1"/>
    <property type="match status" value="1"/>
</dbReference>
<name>A0A3P6NVN7_DIBLA</name>
<evidence type="ECO:0000256" key="2">
    <source>
        <dbReference type="ARBA" id="ARBA00012513"/>
    </source>
</evidence>
<evidence type="ECO:0000256" key="8">
    <source>
        <dbReference type="ARBA" id="ARBA00022840"/>
    </source>
</evidence>
<dbReference type="SMART" id="SM00220">
    <property type="entry name" value="S_TKc"/>
    <property type="match status" value="1"/>
</dbReference>
<keyword evidence="13" id="KW-1133">Transmembrane helix</keyword>
<keyword evidence="16" id="KW-1185">Reference proteome</keyword>
<dbReference type="PANTHER" id="PTHR24356">
    <property type="entry name" value="SERINE/THREONINE-PROTEIN KINASE"/>
    <property type="match status" value="1"/>
</dbReference>
<evidence type="ECO:0000256" key="6">
    <source>
        <dbReference type="ARBA" id="ARBA00022741"/>
    </source>
</evidence>
<evidence type="ECO:0000256" key="11">
    <source>
        <dbReference type="ARBA" id="ARBA00048679"/>
    </source>
</evidence>
<dbReference type="EC" id="2.7.11.1" evidence="2"/>
<dbReference type="GO" id="GO:0035556">
    <property type="term" value="P:intracellular signal transduction"/>
    <property type="evidence" value="ECO:0007669"/>
    <property type="project" value="TreeGrafter"/>
</dbReference>
<evidence type="ECO:0000256" key="7">
    <source>
        <dbReference type="ARBA" id="ARBA00022777"/>
    </source>
</evidence>
<evidence type="ECO:0000259" key="14">
    <source>
        <dbReference type="PROSITE" id="PS50011"/>
    </source>
</evidence>
<dbReference type="Gene3D" id="3.30.200.20">
    <property type="entry name" value="Phosphorylase Kinase, domain 1"/>
    <property type="match status" value="1"/>
</dbReference>
<gene>
    <name evidence="15" type="ORF">DILT_LOCUS259</name>
</gene>
<keyword evidence="13" id="KW-0812">Transmembrane</keyword>
<comment type="catalytic activity">
    <reaction evidence="10">
        <text>L-threonyl-[protein] + ATP = O-phospho-L-threonyl-[protein] + ADP + H(+)</text>
        <dbReference type="Rhea" id="RHEA:46608"/>
        <dbReference type="Rhea" id="RHEA-COMP:11060"/>
        <dbReference type="Rhea" id="RHEA-COMP:11605"/>
        <dbReference type="ChEBI" id="CHEBI:15378"/>
        <dbReference type="ChEBI" id="CHEBI:30013"/>
        <dbReference type="ChEBI" id="CHEBI:30616"/>
        <dbReference type="ChEBI" id="CHEBI:61977"/>
        <dbReference type="ChEBI" id="CHEBI:456216"/>
        <dbReference type="EC" id="2.7.11.1"/>
    </reaction>
</comment>
<comment type="similarity">
    <text evidence="1">Belongs to the protein kinase superfamily. AGC Ser/Thr protein kinase family.</text>
</comment>
<evidence type="ECO:0000256" key="12">
    <source>
        <dbReference type="SAM" id="MobiDB-lite"/>
    </source>
</evidence>
<dbReference type="OrthoDB" id="162894at2759"/>
<dbReference type="PROSITE" id="PS50011">
    <property type="entry name" value="PROTEIN_KINASE_DOM"/>
    <property type="match status" value="1"/>
</dbReference>
<organism evidence="15 16">
    <name type="scientific">Dibothriocephalus latus</name>
    <name type="common">Fish tapeworm</name>
    <name type="synonym">Diphyllobothrium latum</name>
    <dbReference type="NCBI Taxonomy" id="60516"/>
    <lineage>
        <taxon>Eukaryota</taxon>
        <taxon>Metazoa</taxon>
        <taxon>Spiralia</taxon>
        <taxon>Lophotrochozoa</taxon>
        <taxon>Platyhelminthes</taxon>
        <taxon>Cestoda</taxon>
        <taxon>Eucestoda</taxon>
        <taxon>Diphyllobothriidea</taxon>
        <taxon>Diphyllobothriidae</taxon>
        <taxon>Dibothriocephalus</taxon>
    </lineage>
</organism>
<dbReference type="GO" id="GO:0005524">
    <property type="term" value="F:ATP binding"/>
    <property type="evidence" value="ECO:0007669"/>
    <property type="project" value="UniProtKB-KW"/>
</dbReference>
<feature type="compositionally biased region" description="Low complexity" evidence="12">
    <location>
        <begin position="272"/>
        <end position="295"/>
    </location>
</feature>
<reference evidence="15 16" key="1">
    <citation type="submission" date="2018-11" db="EMBL/GenBank/DDBJ databases">
        <authorList>
            <consortium name="Pathogen Informatics"/>
        </authorList>
    </citation>
    <scope>NUCLEOTIDE SEQUENCE [LARGE SCALE GENOMIC DNA]</scope>
</reference>
<feature type="domain" description="Protein kinase" evidence="14">
    <location>
        <begin position="34"/>
        <end position="357"/>
    </location>
</feature>
<dbReference type="PANTHER" id="PTHR24356:SF1">
    <property type="entry name" value="SERINE_THREONINE-PROTEIN KINASE GREATWALL"/>
    <property type="match status" value="1"/>
</dbReference>
<dbReference type="PROSITE" id="PS00108">
    <property type="entry name" value="PROTEIN_KINASE_ST"/>
    <property type="match status" value="1"/>
</dbReference>
<keyword evidence="13" id="KW-0472">Membrane</keyword>